<dbReference type="EMBL" id="CATOUU010000052">
    <property type="protein sequence ID" value="CAI9914553.1"/>
    <property type="molecule type" value="Genomic_DNA"/>
</dbReference>
<sequence length="126" mass="14671">MTFQSNVKPNCKKPREKIFKNALNSPINQQLSFIDIDDEQLQKLNLLKQTDTLEDLFSNTYKFYVISTQQCSQIQEALQFKCICSKIQFMNANVPNSLGFAEIPDFLQILDYQFGNQTVTQWYAVK</sequence>
<dbReference type="EMBL" id="CAXDID020000192">
    <property type="protein sequence ID" value="CAL6052419.1"/>
    <property type="molecule type" value="Genomic_DNA"/>
</dbReference>
<reference evidence="1" key="1">
    <citation type="submission" date="2023-06" db="EMBL/GenBank/DDBJ databases">
        <authorList>
            <person name="Kurt Z."/>
        </authorList>
    </citation>
    <scope>NUCLEOTIDE SEQUENCE</scope>
</reference>
<accession>A0AA86N876</accession>
<protein>
    <submittedName>
        <fullName evidence="2">Hypothetical_protein</fullName>
    </submittedName>
</protein>
<evidence type="ECO:0000313" key="3">
    <source>
        <dbReference type="Proteomes" id="UP001642409"/>
    </source>
</evidence>
<dbReference type="Proteomes" id="UP001642409">
    <property type="component" value="Unassembled WGS sequence"/>
</dbReference>
<reference evidence="2 3" key="2">
    <citation type="submission" date="2024-07" db="EMBL/GenBank/DDBJ databases">
        <authorList>
            <person name="Akdeniz Z."/>
        </authorList>
    </citation>
    <scope>NUCLEOTIDE SEQUENCE [LARGE SCALE GENOMIC DNA]</scope>
</reference>
<evidence type="ECO:0000313" key="1">
    <source>
        <dbReference type="EMBL" id="CAI9914553.1"/>
    </source>
</evidence>
<comment type="caution">
    <text evidence="1">The sequence shown here is derived from an EMBL/GenBank/DDBJ whole genome shotgun (WGS) entry which is preliminary data.</text>
</comment>
<gene>
    <name evidence="1" type="ORF">HINF_LOCUS2198</name>
    <name evidence="2" type="ORF">HINF_LOCUS44840</name>
</gene>
<dbReference type="AlphaFoldDB" id="A0AA86N876"/>
<keyword evidence="3" id="KW-1185">Reference proteome</keyword>
<name>A0AA86N876_9EUKA</name>
<evidence type="ECO:0000313" key="2">
    <source>
        <dbReference type="EMBL" id="CAL6052419.1"/>
    </source>
</evidence>
<proteinExistence type="predicted"/>
<organism evidence="1">
    <name type="scientific">Hexamita inflata</name>
    <dbReference type="NCBI Taxonomy" id="28002"/>
    <lineage>
        <taxon>Eukaryota</taxon>
        <taxon>Metamonada</taxon>
        <taxon>Diplomonadida</taxon>
        <taxon>Hexamitidae</taxon>
        <taxon>Hexamitinae</taxon>
        <taxon>Hexamita</taxon>
    </lineage>
</organism>